<proteinExistence type="predicted"/>
<dbReference type="OMA" id="LNMWRKL"/>
<dbReference type="OrthoDB" id="1930826at2759"/>
<name>A0A068VCG5_COFCA</name>
<feature type="domain" description="AT3G52170-like helix-turn-helix" evidence="2">
    <location>
        <begin position="81"/>
        <end position="130"/>
    </location>
</feature>
<evidence type="ECO:0000313" key="3">
    <source>
        <dbReference type="EMBL" id="CDP17378.1"/>
    </source>
</evidence>
<keyword evidence="4" id="KW-1185">Reference proteome</keyword>
<dbReference type="AlphaFoldDB" id="A0A068VCG5"/>
<dbReference type="PhylomeDB" id="A0A068VCG5"/>
<feature type="compositionally biased region" description="Basic and acidic residues" evidence="1">
    <location>
        <begin position="246"/>
        <end position="267"/>
    </location>
</feature>
<feature type="compositionally biased region" description="Basic and acidic residues" evidence="1">
    <location>
        <begin position="289"/>
        <end position="337"/>
    </location>
</feature>
<evidence type="ECO:0000313" key="4">
    <source>
        <dbReference type="Proteomes" id="UP000295252"/>
    </source>
</evidence>
<gene>
    <name evidence="3" type="ORF">GSCOC_T00003667001</name>
</gene>
<evidence type="ECO:0000259" key="2">
    <source>
        <dbReference type="Pfam" id="PF25896"/>
    </source>
</evidence>
<dbReference type="InterPro" id="IPR058941">
    <property type="entry name" value="HTH_AT3G52170-like"/>
</dbReference>
<dbReference type="EMBL" id="HG739240">
    <property type="protein sequence ID" value="CDP17378.1"/>
    <property type="molecule type" value="Genomic_DNA"/>
</dbReference>
<accession>A0A068VCG5</accession>
<sequence length="366" mass="41170">MQRHFARRLSVPPAELSYSARGYLRSVWNSDNHIVLRCNIAFAETSNLVGGSKLQWRRSSFAVSAASDSSSEDRKGRKRVSKDERRSMVESFVHRYRVLNSGKFPTVSEAQREVGGSYYTVRMLVQELQYKSQMPTINTKESEIEAETKRKVELAIIIGDVLSNQIATEEDTIAYTQEIVKTPLQDSESTKGELEISDYLIKVNEAPIRKKTAGESELTETTVPSVAQSSSDIEALKNESPPLRTSWEKQAVHKNDSLPESDEHPKQDSSPSVSEEEISFSKTGTSSARSDKSEALSDGSDSRNEEPECDVIKFKDNQLEQSPEPEKLTRDLSKEQTDDADSPNKSFTWKSLKSLADGFLNMWRKL</sequence>
<dbReference type="InParanoid" id="A0A068VCG5"/>
<dbReference type="Gramene" id="CDP17378">
    <property type="protein sequence ID" value="CDP17378"/>
    <property type="gene ID" value="GSCOC_T00003667001"/>
</dbReference>
<dbReference type="Proteomes" id="UP000295252">
    <property type="component" value="Unassembled WGS sequence"/>
</dbReference>
<feature type="region of interest" description="Disordered" evidence="1">
    <location>
        <begin position="213"/>
        <end position="347"/>
    </location>
</feature>
<feature type="compositionally biased region" description="Polar residues" evidence="1">
    <location>
        <begin position="219"/>
        <end position="232"/>
    </location>
</feature>
<protein>
    <submittedName>
        <fullName evidence="3">DH200=94 genomic scaffold, scaffold_156</fullName>
    </submittedName>
</protein>
<dbReference type="STRING" id="49390.A0A068VCG5"/>
<evidence type="ECO:0000256" key="1">
    <source>
        <dbReference type="SAM" id="MobiDB-lite"/>
    </source>
</evidence>
<organism evidence="3 4">
    <name type="scientific">Coffea canephora</name>
    <name type="common">Robusta coffee</name>
    <dbReference type="NCBI Taxonomy" id="49390"/>
    <lineage>
        <taxon>Eukaryota</taxon>
        <taxon>Viridiplantae</taxon>
        <taxon>Streptophyta</taxon>
        <taxon>Embryophyta</taxon>
        <taxon>Tracheophyta</taxon>
        <taxon>Spermatophyta</taxon>
        <taxon>Magnoliopsida</taxon>
        <taxon>eudicotyledons</taxon>
        <taxon>Gunneridae</taxon>
        <taxon>Pentapetalae</taxon>
        <taxon>asterids</taxon>
        <taxon>lamiids</taxon>
        <taxon>Gentianales</taxon>
        <taxon>Rubiaceae</taxon>
        <taxon>Ixoroideae</taxon>
        <taxon>Gardenieae complex</taxon>
        <taxon>Bertiereae - Coffeeae clade</taxon>
        <taxon>Coffeeae</taxon>
        <taxon>Coffea</taxon>
    </lineage>
</organism>
<dbReference type="Pfam" id="PF25896">
    <property type="entry name" value="HTH_AT3G52170"/>
    <property type="match status" value="1"/>
</dbReference>
<reference evidence="4" key="1">
    <citation type="journal article" date="2014" name="Science">
        <title>The coffee genome provides insight into the convergent evolution of caffeine biosynthesis.</title>
        <authorList>
            <person name="Denoeud F."/>
            <person name="Carretero-Paulet L."/>
            <person name="Dereeper A."/>
            <person name="Droc G."/>
            <person name="Guyot R."/>
            <person name="Pietrella M."/>
            <person name="Zheng C."/>
            <person name="Alberti A."/>
            <person name="Anthony F."/>
            <person name="Aprea G."/>
            <person name="Aury J.M."/>
            <person name="Bento P."/>
            <person name="Bernard M."/>
            <person name="Bocs S."/>
            <person name="Campa C."/>
            <person name="Cenci A."/>
            <person name="Combes M.C."/>
            <person name="Crouzillat D."/>
            <person name="Da Silva C."/>
            <person name="Daddiego L."/>
            <person name="De Bellis F."/>
            <person name="Dussert S."/>
            <person name="Garsmeur O."/>
            <person name="Gayraud T."/>
            <person name="Guignon V."/>
            <person name="Jahn K."/>
            <person name="Jamilloux V."/>
            <person name="Joet T."/>
            <person name="Labadie K."/>
            <person name="Lan T."/>
            <person name="Leclercq J."/>
            <person name="Lepelley M."/>
            <person name="Leroy T."/>
            <person name="Li L.T."/>
            <person name="Librado P."/>
            <person name="Lopez L."/>
            <person name="Munoz A."/>
            <person name="Noel B."/>
            <person name="Pallavicini A."/>
            <person name="Perrotta G."/>
            <person name="Poncet V."/>
            <person name="Pot D."/>
            <person name="Priyono X."/>
            <person name="Rigoreau M."/>
            <person name="Rouard M."/>
            <person name="Rozas J."/>
            <person name="Tranchant-Dubreuil C."/>
            <person name="VanBuren R."/>
            <person name="Zhang Q."/>
            <person name="Andrade A.C."/>
            <person name="Argout X."/>
            <person name="Bertrand B."/>
            <person name="de Kochko A."/>
            <person name="Graziosi G."/>
            <person name="Henry R.J."/>
            <person name="Jayarama X."/>
            <person name="Ming R."/>
            <person name="Nagai C."/>
            <person name="Rounsley S."/>
            <person name="Sankoff D."/>
            <person name="Giuliano G."/>
            <person name="Albert V.A."/>
            <person name="Wincker P."/>
            <person name="Lashermes P."/>
        </authorList>
    </citation>
    <scope>NUCLEOTIDE SEQUENCE [LARGE SCALE GENOMIC DNA]</scope>
    <source>
        <strain evidence="4">cv. DH200-94</strain>
    </source>
</reference>